<dbReference type="EMBL" id="HACM01009958">
    <property type="protein sequence ID" value="CRZ10400.1"/>
    <property type="molecule type" value="Transcribed_RNA"/>
</dbReference>
<organism evidence="1">
    <name type="scientific">Spongospora subterranea</name>
    <dbReference type="NCBI Taxonomy" id="70186"/>
    <lineage>
        <taxon>Eukaryota</taxon>
        <taxon>Sar</taxon>
        <taxon>Rhizaria</taxon>
        <taxon>Endomyxa</taxon>
        <taxon>Phytomyxea</taxon>
        <taxon>Plasmodiophorida</taxon>
        <taxon>Plasmodiophoridae</taxon>
        <taxon>Spongospora</taxon>
    </lineage>
</organism>
<proteinExistence type="predicted"/>
<sequence>MEIRSEVAAAQQLDIVNDGVLGSLTDHLALRRNSTLQRLLSSSDYECEELLYSARGFILQPMYWQQPEPEQPKEPITLCITNYRLLLFPPLIGNCLICNPLDQFPLEDILFVSLPFNTAPSQSSDVDFALRTDDCAIHFTSMTTLWLKVDDGGRSEFVNSLSQTAHQLINQFISLEHTEYADLIQQLRTGQLHTMLTQAKIARWIQQPLILTGTLLFQALPFSEWSSQPTIIDVTKFLPLFLSISRHSLDVFRSEQHMNIYRNNISALSSDMASVKEIDIDRCEMSTFRLEYDETNRDGIQIRCPDQELYFIMPTDDDGDPARTINEWMTAIKDRDLKFIKKMSDQVMSRKSSSVGPAVGPIEVLTPMRSVPESPYAFKGKDLISEFDKKYGDLTDISLKSADNHKE</sequence>
<accession>A0A0H5R8E5</accession>
<dbReference type="AlphaFoldDB" id="A0A0H5R8E5"/>
<evidence type="ECO:0000313" key="1">
    <source>
        <dbReference type="EMBL" id="CRZ10400.1"/>
    </source>
</evidence>
<name>A0A0H5R8E5_9EUKA</name>
<reference evidence="1" key="1">
    <citation type="submission" date="2015-04" db="EMBL/GenBank/DDBJ databases">
        <title>The genome sequence of the plant pathogenic Rhizarian Plasmodiophora brassicae reveals insights in its biotrophic life cycle and the origin of chitin synthesis.</title>
        <authorList>
            <person name="Schwelm A."/>
            <person name="Fogelqvist J."/>
            <person name="Knaust A."/>
            <person name="Julke S."/>
            <person name="Lilja T."/>
            <person name="Dhandapani V."/>
            <person name="Bonilla-Rosso G."/>
            <person name="Karlsson M."/>
            <person name="Shevchenko A."/>
            <person name="Choi S.R."/>
            <person name="Kim H.G."/>
            <person name="Park J.Y."/>
            <person name="Lim Y.P."/>
            <person name="Ludwig-Muller J."/>
            <person name="Dixelius C."/>
        </authorList>
    </citation>
    <scope>NUCLEOTIDE SEQUENCE</scope>
    <source>
        <tissue evidence="1">Potato root galls</tissue>
    </source>
</reference>
<protein>
    <submittedName>
        <fullName evidence="1">Uncharacterized protein</fullName>
    </submittedName>
</protein>